<dbReference type="Proteomes" id="UP001465755">
    <property type="component" value="Unassembled WGS sequence"/>
</dbReference>
<sequence>MQSRLTGLFRLRAARIVRNTGSKHGAVRSPFGCPSAAAFVYLTAEDQLPVPSCAQGTNANITSLLR</sequence>
<proteinExistence type="predicted"/>
<accession>A0AAW1NVM0</accession>
<comment type="caution">
    <text evidence="1">The sequence shown here is derived from an EMBL/GenBank/DDBJ whole genome shotgun (WGS) entry which is preliminary data.</text>
</comment>
<organism evidence="1 2">
    <name type="scientific">Symbiochloris irregularis</name>
    <dbReference type="NCBI Taxonomy" id="706552"/>
    <lineage>
        <taxon>Eukaryota</taxon>
        <taxon>Viridiplantae</taxon>
        <taxon>Chlorophyta</taxon>
        <taxon>core chlorophytes</taxon>
        <taxon>Trebouxiophyceae</taxon>
        <taxon>Trebouxiales</taxon>
        <taxon>Trebouxiaceae</taxon>
        <taxon>Symbiochloris</taxon>
    </lineage>
</organism>
<protein>
    <submittedName>
        <fullName evidence="1">Uncharacterized protein</fullName>
    </submittedName>
</protein>
<gene>
    <name evidence="1" type="ORF">WJX73_010247</name>
</gene>
<reference evidence="1 2" key="1">
    <citation type="journal article" date="2024" name="Nat. Commun.">
        <title>Phylogenomics reveals the evolutionary origins of lichenization in chlorophyte algae.</title>
        <authorList>
            <person name="Puginier C."/>
            <person name="Libourel C."/>
            <person name="Otte J."/>
            <person name="Skaloud P."/>
            <person name="Haon M."/>
            <person name="Grisel S."/>
            <person name="Petersen M."/>
            <person name="Berrin J.G."/>
            <person name="Delaux P.M."/>
            <person name="Dal Grande F."/>
            <person name="Keller J."/>
        </authorList>
    </citation>
    <scope>NUCLEOTIDE SEQUENCE [LARGE SCALE GENOMIC DNA]</scope>
    <source>
        <strain evidence="1 2">SAG 2036</strain>
    </source>
</reference>
<keyword evidence="2" id="KW-1185">Reference proteome</keyword>
<dbReference type="EMBL" id="JALJOQ010000116">
    <property type="protein sequence ID" value="KAK9796341.1"/>
    <property type="molecule type" value="Genomic_DNA"/>
</dbReference>
<evidence type="ECO:0000313" key="2">
    <source>
        <dbReference type="Proteomes" id="UP001465755"/>
    </source>
</evidence>
<evidence type="ECO:0000313" key="1">
    <source>
        <dbReference type="EMBL" id="KAK9796341.1"/>
    </source>
</evidence>
<dbReference type="AlphaFoldDB" id="A0AAW1NVM0"/>
<name>A0AAW1NVM0_9CHLO</name>